<evidence type="ECO:0000313" key="1">
    <source>
        <dbReference type="EMBL" id="MBA2864451.1"/>
    </source>
</evidence>
<dbReference type="AlphaFoldDB" id="A0A7J9PMX9"/>
<accession>A0A7J9PMX9</accession>
<proteinExistence type="predicted"/>
<organism evidence="1 2">
    <name type="scientific">Methanococcus maripaludis</name>
    <name type="common">Methanococcus deltae</name>
    <dbReference type="NCBI Taxonomy" id="39152"/>
    <lineage>
        <taxon>Archaea</taxon>
        <taxon>Methanobacteriati</taxon>
        <taxon>Methanobacteriota</taxon>
        <taxon>Methanomada group</taxon>
        <taxon>Methanococci</taxon>
        <taxon>Methanococcales</taxon>
        <taxon>Methanococcaceae</taxon>
        <taxon>Methanococcus</taxon>
    </lineage>
</organism>
<gene>
    <name evidence="1" type="ORF">HNP94_001473</name>
</gene>
<comment type="caution">
    <text evidence="1">The sequence shown here is derived from an EMBL/GenBank/DDBJ whole genome shotgun (WGS) entry which is preliminary data.</text>
</comment>
<dbReference type="RefSeq" id="WP_181505208.1">
    <property type="nucleotide sequence ID" value="NZ_JACDUO010000002.1"/>
</dbReference>
<name>A0A7J9PMX9_METMI</name>
<dbReference type="EMBL" id="JACDUO010000002">
    <property type="protein sequence ID" value="MBA2864451.1"/>
    <property type="molecule type" value="Genomic_DNA"/>
</dbReference>
<sequence>MSASIQRVICMVNDQGDIWVKCCDKCGAPMKDKRIRNESFAQCIDCGFTEPLN</sequence>
<protein>
    <submittedName>
        <fullName evidence="1">Uncharacterized protein</fullName>
    </submittedName>
</protein>
<evidence type="ECO:0000313" key="2">
    <source>
        <dbReference type="Proteomes" id="UP000567099"/>
    </source>
</evidence>
<reference evidence="1 2" key="1">
    <citation type="submission" date="2020-07" db="EMBL/GenBank/DDBJ databases">
        <title>Genomic Encyclopedia of Type Strains, Phase IV (KMG-V): Genome sequencing to study the core and pangenomes of soil and plant-associated prokaryotes.</title>
        <authorList>
            <person name="Whitman W."/>
        </authorList>
    </citation>
    <scope>NUCLEOTIDE SEQUENCE [LARGE SCALE GENOMIC DNA]</scope>
    <source>
        <strain evidence="1 2">C13</strain>
    </source>
</reference>
<dbReference type="Proteomes" id="UP000567099">
    <property type="component" value="Unassembled WGS sequence"/>
</dbReference>